<accession>A0A6J4QJ06</accession>
<protein>
    <submittedName>
        <fullName evidence="2">Ferritin</fullName>
    </submittedName>
</protein>
<proteinExistence type="predicted"/>
<dbReference type="AlphaFoldDB" id="A0A6J4QJ06"/>
<sequence length="168" mass="18658">GRECADAHEGGCKGCDKRADQARALLVLFVSFDGRLLQGSQSLRVRSLDAETKRGGEGARHEVLRFLAGSRRARAAPEYRPASLYLPFAARHLRASPGARKRDNFPHPPALRPLSPGERLPGASLAELVRRRASRRRKLRHRDRREVEDGRRGQRRPTSAGQGDGRAV</sequence>
<evidence type="ECO:0000313" key="2">
    <source>
        <dbReference type="EMBL" id="CAA9438815.1"/>
    </source>
</evidence>
<organism evidence="2">
    <name type="scientific">uncultured Rubrobacteraceae bacterium</name>
    <dbReference type="NCBI Taxonomy" id="349277"/>
    <lineage>
        <taxon>Bacteria</taxon>
        <taxon>Bacillati</taxon>
        <taxon>Actinomycetota</taxon>
        <taxon>Rubrobacteria</taxon>
        <taxon>Rubrobacterales</taxon>
        <taxon>Rubrobacteraceae</taxon>
        <taxon>environmental samples</taxon>
    </lineage>
</organism>
<feature type="compositionally biased region" description="Basic residues" evidence="1">
    <location>
        <begin position="131"/>
        <end position="143"/>
    </location>
</feature>
<reference evidence="2" key="1">
    <citation type="submission" date="2020-02" db="EMBL/GenBank/DDBJ databases">
        <authorList>
            <person name="Meier V. D."/>
        </authorList>
    </citation>
    <scope>NUCLEOTIDE SEQUENCE</scope>
    <source>
        <strain evidence="2">AVDCRST_MAG28</strain>
    </source>
</reference>
<feature type="region of interest" description="Disordered" evidence="1">
    <location>
        <begin position="96"/>
        <end position="168"/>
    </location>
</feature>
<feature type="non-terminal residue" evidence="2">
    <location>
        <position position="1"/>
    </location>
</feature>
<name>A0A6J4QJ06_9ACTN</name>
<feature type="non-terminal residue" evidence="2">
    <location>
        <position position="168"/>
    </location>
</feature>
<evidence type="ECO:0000256" key="1">
    <source>
        <dbReference type="SAM" id="MobiDB-lite"/>
    </source>
</evidence>
<gene>
    <name evidence="2" type="ORF">AVDCRST_MAG28-301</name>
</gene>
<dbReference type="EMBL" id="CADCVE010000007">
    <property type="protein sequence ID" value="CAA9438815.1"/>
    <property type="molecule type" value="Genomic_DNA"/>
</dbReference>